<dbReference type="FunCoup" id="A7SKW8">
    <property type="interactions" value="5"/>
</dbReference>
<dbReference type="OrthoDB" id="671595at2759"/>
<protein>
    <recommendedName>
        <fullName evidence="3">Serpin domain-containing protein</fullName>
    </recommendedName>
</protein>
<dbReference type="GO" id="GO:0005615">
    <property type="term" value="C:extracellular space"/>
    <property type="evidence" value="ECO:0000318"/>
    <property type="project" value="GO_Central"/>
</dbReference>
<evidence type="ECO:0000313" key="4">
    <source>
        <dbReference type="EMBL" id="EDO35632.1"/>
    </source>
</evidence>
<reference evidence="4 5" key="1">
    <citation type="journal article" date="2007" name="Science">
        <title>Sea anemone genome reveals ancestral eumetazoan gene repertoire and genomic organization.</title>
        <authorList>
            <person name="Putnam N.H."/>
            <person name="Srivastava M."/>
            <person name="Hellsten U."/>
            <person name="Dirks B."/>
            <person name="Chapman J."/>
            <person name="Salamov A."/>
            <person name="Terry A."/>
            <person name="Shapiro H."/>
            <person name="Lindquist E."/>
            <person name="Kapitonov V.V."/>
            <person name="Jurka J."/>
            <person name="Genikhovich G."/>
            <person name="Grigoriev I.V."/>
            <person name="Lucas S.M."/>
            <person name="Steele R.E."/>
            <person name="Finnerty J.R."/>
            <person name="Technau U."/>
            <person name="Martindale M.Q."/>
            <person name="Rokhsar D.S."/>
        </authorList>
    </citation>
    <scope>NUCLEOTIDE SEQUENCE [LARGE SCALE GENOMIC DNA]</scope>
    <source>
        <strain evidence="5">CH2 X CH6</strain>
    </source>
</reference>
<dbReference type="SMART" id="SM00093">
    <property type="entry name" value="SERPIN"/>
    <property type="match status" value="1"/>
</dbReference>
<sequence length="397" mass="44826">MASAVVHGSNDFALRILQSLSKSSASNVFFSPLSMSMALGLVYLGSRGTTAIQIANIFGWKESEFEETHRTFKQFHEALLTSDLGYGEIQLVNKIWGHDEFEILEEFLHGTREFYHSEMAQVDFVNKAFDARKEVNAWVHQQTKGNIKELIPHGVINSLTRLIIVNAVYFKGVWKKEFGEENTFHAAFFVPESHESKIEVEMMTRKMKVNFYYDADIKCRVVELPYSGDDTAMVIILPEEPSGIFSLEKSIDVEIMEKWRRLMINTTVEVSIPKFRLSQKLELRSLLQDLGVSDIFDSRKADLSGISAAKGLYVSSAIHKAHIEVNERGTVAAATTGVVMAKRSLDMNEVFYADHPFLFSIHHKPSSAILFLGKVMQPTRVGEKVSPHSDKPLSDEL</sequence>
<dbReference type="PROSITE" id="PS00284">
    <property type="entry name" value="SERPIN"/>
    <property type="match status" value="1"/>
</dbReference>
<comment type="similarity">
    <text evidence="1 2">Belongs to the serpin family.</text>
</comment>
<evidence type="ECO:0000259" key="3">
    <source>
        <dbReference type="SMART" id="SM00093"/>
    </source>
</evidence>
<gene>
    <name evidence="4" type="ORF">NEMVEDRAFT_v1g230428</name>
</gene>
<accession>A7SKW8</accession>
<dbReference type="STRING" id="45351.A7SKW8"/>
<dbReference type="Gene3D" id="2.30.39.10">
    <property type="entry name" value="Alpha-1-antitrypsin, domain 1"/>
    <property type="match status" value="1"/>
</dbReference>
<dbReference type="InterPro" id="IPR036186">
    <property type="entry name" value="Serpin_sf"/>
</dbReference>
<dbReference type="OMA" id="DSCCKFY"/>
<evidence type="ECO:0000256" key="2">
    <source>
        <dbReference type="RuleBase" id="RU000411"/>
    </source>
</evidence>
<dbReference type="InterPro" id="IPR023795">
    <property type="entry name" value="Serpin_CS"/>
</dbReference>
<proteinExistence type="inferred from homology"/>
<keyword evidence="5" id="KW-1185">Reference proteome</keyword>
<dbReference type="InterPro" id="IPR042178">
    <property type="entry name" value="Serpin_sf_1"/>
</dbReference>
<dbReference type="GO" id="GO:0004867">
    <property type="term" value="F:serine-type endopeptidase inhibitor activity"/>
    <property type="evidence" value="ECO:0007669"/>
    <property type="project" value="InterPro"/>
</dbReference>
<dbReference type="PANTHER" id="PTHR11461">
    <property type="entry name" value="SERINE PROTEASE INHIBITOR, SERPIN"/>
    <property type="match status" value="1"/>
</dbReference>
<dbReference type="CDD" id="cd00172">
    <property type="entry name" value="serpin"/>
    <property type="match status" value="1"/>
</dbReference>
<dbReference type="InParanoid" id="A7SKW8"/>
<dbReference type="KEGG" id="nve:5507081"/>
<dbReference type="InterPro" id="IPR023796">
    <property type="entry name" value="Serpin_dom"/>
</dbReference>
<dbReference type="PANTHER" id="PTHR11461:SF211">
    <property type="entry name" value="GH10112P-RELATED"/>
    <property type="match status" value="1"/>
</dbReference>
<dbReference type="AlphaFoldDB" id="A7SKW8"/>
<dbReference type="SUPFAM" id="SSF56574">
    <property type="entry name" value="Serpins"/>
    <property type="match status" value="1"/>
</dbReference>
<dbReference type="Gene3D" id="3.30.497.10">
    <property type="entry name" value="Antithrombin, subunit I, domain 2"/>
    <property type="match status" value="1"/>
</dbReference>
<dbReference type="EMBL" id="DS469692">
    <property type="protein sequence ID" value="EDO35632.1"/>
    <property type="molecule type" value="Genomic_DNA"/>
</dbReference>
<dbReference type="Proteomes" id="UP000001593">
    <property type="component" value="Unassembled WGS sequence"/>
</dbReference>
<evidence type="ECO:0000256" key="1">
    <source>
        <dbReference type="ARBA" id="ARBA00009500"/>
    </source>
</evidence>
<dbReference type="Pfam" id="PF00079">
    <property type="entry name" value="Serpin"/>
    <property type="match status" value="1"/>
</dbReference>
<dbReference type="eggNOG" id="KOG2392">
    <property type="taxonomic scope" value="Eukaryota"/>
</dbReference>
<dbReference type="InterPro" id="IPR000215">
    <property type="entry name" value="Serpin_fam"/>
</dbReference>
<organism evidence="4 5">
    <name type="scientific">Nematostella vectensis</name>
    <name type="common">Starlet sea anemone</name>
    <dbReference type="NCBI Taxonomy" id="45351"/>
    <lineage>
        <taxon>Eukaryota</taxon>
        <taxon>Metazoa</taxon>
        <taxon>Cnidaria</taxon>
        <taxon>Anthozoa</taxon>
        <taxon>Hexacorallia</taxon>
        <taxon>Actiniaria</taxon>
        <taxon>Edwardsiidae</taxon>
        <taxon>Nematostella</taxon>
    </lineage>
</organism>
<dbReference type="InterPro" id="IPR042185">
    <property type="entry name" value="Serpin_sf_2"/>
</dbReference>
<name>A7SKW8_NEMVE</name>
<evidence type="ECO:0000313" key="5">
    <source>
        <dbReference type="Proteomes" id="UP000001593"/>
    </source>
</evidence>
<dbReference type="PhylomeDB" id="A7SKW8"/>
<feature type="domain" description="Serpin" evidence="3">
    <location>
        <begin position="14"/>
        <end position="378"/>
    </location>
</feature>
<dbReference type="HOGENOM" id="CLU_023330_0_2_1"/>